<evidence type="ECO:0000256" key="6">
    <source>
        <dbReference type="RuleBase" id="RU000716"/>
    </source>
</evidence>
<dbReference type="PROSITE" id="PS01063">
    <property type="entry name" value="SIGMA70_ECF"/>
    <property type="match status" value="1"/>
</dbReference>
<evidence type="ECO:0000259" key="7">
    <source>
        <dbReference type="Pfam" id="PF04542"/>
    </source>
</evidence>
<reference evidence="9 10" key="1">
    <citation type="journal article" date="2016" name="Nat. Commun.">
        <title>Thousands of microbial genomes shed light on interconnected biogeochemical processes in an aquifer system.</title>
        <authorList>
            <person name="Anantharaman K."/>
            <person name="Brown C.T."/>
            <person name="Hug L.A."/>
            <person name="Sharon I."/>
            <person name="Castelle C.J."/>
            <person name="Probst A.J."/>
            <person name="Thomas B.C."/>
            <person name="Singh A."/>
            <person name="Wilkins M.J."/>
            <person name="Karaoz U."/>
            <person name="Brodie E.L."/>
            <person name="Williams K.H."/>
            <person name="Hubbard S.S."/>
            <person name="Banfield J.F."/>
        </authorList>
    </citation>
    <scope>NUCLEOTIDE SEQUENCE [LARGE SCALE GENOMIC DNA]</scope>
</reference>
<comment type="caution">
    <text evidence="9">The sequence shown here is derived from an EMBL/GenBank/DDBJ whole genome shotgun (WGS) entry which is preliminary data.</text>
</comment>
<evidence type="ECO:0000256" key="2">
    <source>
        <dbReference type="ARBA" id="ARBA00023015"/>
    </source>
</evidence>
<organism evidence="9 10">
    <name type="scientific">Candidatus Wildermuthbacteria bacterium RIFCSPHIGHO2_02_FULL_47_17</name>
    <dbReference type="NCBI Taxonomy" id="1802452"/>
    <lineage>
        <taxon>Bacteria</taxon>
        <taxon>Candidatus Wildermuthiibacteriota</taxon>
    </lineage>
</organism>
<evidence type="ECO:0000259" key="8">
    <source>
        <dbReference type="Pfam" id="PF08281"/>
    </source>
</evidence>
<dbReference type="InterPro" id="IPR013324">
    <property type="entry name" value="RNA_pol_sigma_r3/r4-like"/>
</dbReference>
<dbReference type="InterPro" id="IPR007627">
    <property type="entry name" value="RNA_pol_sigma70_r2"/>
</dbReference>
<feature type="domain" description="RNA polymerase sigma factor 70 region 4 type 2" evidence="8">
    <location>
        <begin position="120"/>
        <end position="169"/>
    </location>
</feature>
<dbReference type="GO" id="GO:0003677">
    <property type="term" value="F:DNA binding"/>
    <property type="evidence" value="ECO:0007669"/>
    <property type="project" value="UniProtKB-KW"/>
</dbReference>
<dbReference type="PANTHER" id="PTHR43133:SF60">
    <property type="entry name" value="RNA POLYMERASE SIGMA FACTOR SIGV"/>
    <property type="match status" value="1"/>
</dbReference>
<dbReference type="Gene3D" id="1.10.1740.10">
    <property type="match status" value="1"/>
</dbReference>
<dbReference type="Pfam" id="PF08281">
    <property type="entry name" value="Sigma70_r4_2"/>
    <property type="match status" value="1"/>
</dbReference>
<dbReference type="Pfam" id="PF04542">
    <property type="entry name" value="Sigma70_r2"/>
    <property type="match status" value="1"/>
</dbReference>
<proteinExistence type="inferred from homology"/>
<accession>A0A1G2R3D5</accession>
<keyword evidence="3 6" id="KW-0731">Sigma factor</keyword>
<dbReference type="SUPFAM" id="SSF88946">
    <property type="entry name" value="Sigma2 domain of RNA polymerase sigma factors"/>
    <property type="match status" value="1"/>
</dbReference>
<protein>
    <recommendedName>
        <fullName evidence="6">RNA polymerase sigma factor</fullName>
    </recommendedName>
</protein>
<comment type="similarity">
    <text evidence="1 6">Belongs to the sigma-70 factor family. ECF subfamily.</text>
</comment>
<dbReference type="GO" id="GO:0016987">
    <property type="term" value="F:sigma factor activity"/>
    <property type="evidence" value="ECO:0007669"/>
    <property type="project" value="UniProtKB-KW"/>
</dbReference>
<dbReference type="PANTHER" id="PTHR43133">
    <property type="entry name" value="RNA POLYMERASE ECF-TYPE SIGMA FACTO"/>
    <property type="match status" value="1"/>
</dbReference>
<dbReference type="InterPro" id="IPR013325">
    <property type="entry name" value="RNA_pol_sigma_r2"/>
</dbReference>
<evidence type="ECO:0000256" key="3">
    <source>
        <dbReference type="ARBA" id="ARBA00023082"/>
    </source>
</evidence>
<dbReference type="InterPro" id="IPR013249">
    <property type="entry name" value="RNA_pol_sigma70_r4_t2"/>
</dbReference>
<dbReference type="InterPro" id="IPR000838">
    <property type="entry name" value="RNA_pol_sigma70_ECF_CS"/>
</dbReference>
<sequence>MIWRQIQIRKQMADKNKQFVKAYDDFADAIFRYCFLRASSREAAQDITQETFVRAWNYLAEGNNINNFRPFLYKIATNLIIDEFRKKKPVSLDAMKEEGSDLRLTNDRDLNELIDAQDAARIMARLDGKYRKVVILRHLDGFSVKEIAEITQEPENVVSVRIHRGLRKLKEILNHG</sequence>
<evidence type="ECO:0000256" key="4">
    <source>
        <dbReference type="ARBA" id="ARBA00023125"/>
    </source>
</evidence>
<evidence type="ECO:0000256" key="5">
    <source>
        <dbReference type="ARBA" id="ARBA00023163"/>
    </source>
</evidence>
<dbReference type="CDD" id="cd06171">
    <property type="entry name" value="Sigma70_r4"/>
    <property type="match status" value="1"/>
</dbReference>
<dbReference type="SUPFAM" id="SSF88659">
    <property type="entry name" value="Sigma3 and sigma4 domains of RNA polymerase sigma factors"/>
    <property type="match status" value="1"/>
</dbReference>
<name>A0A1G2R3D5_9BACT</name>
<keyword evidence="5 6" id="KW-0804">Transcription</keyword>
<keyword evidence="2 6" id="KW-0805">Transcription regulation</keyword>
<evidence type="ECO:0000313" key="9">
    <source>
        <dbReference type="EMBL" id="OHA67394.1"/>
    </source>
</evidence>
<feature type="domain" description="RNA polymerase sigma-70 region 2" evidence="7">
    <location>
        <begin position="23"/>
        <end position="88"/>
    </location>
</feature>
<dbReference type="Gene3D" id="1.10.10.10">
    <property type="entry name" value="Winged helix-like DNA-binding domain superfamily/Winged helix DNA-binding domain"/>
    <property type="match status" value="1"/>
</dbReference>
<dbReference type="EMBL" id="MHTX01000041">
    <property type="protein sequence ID" value="OHA67394.1"/>
    <property type="molecule type" value="Genomic_DNA"/>
</dbReference>
<dbReference type="InterPro" id="IPR039425">
    <property type="entry name" value="RNA_pol_sigma-70-like"/>
</dbReference>
<dbReference type="Proteomes" id="UP000179258">
    <property type="component" value="Unassembled WGS sequence"/>
</dbReference>
<evidence type="ECO:0000256" key="1">
    <source>
        <dbReference type="ARBA" id="ARBA00010641"/>
    </source>
</evidence>
<dbReference type="AlphaFoldDB" id="A0A1G2R3D5"/>
<dbReference type="InterPro" id="IPR014284">
    <property type="entry name" value="RNA_pol_sigma-70_dom"/>
</dbReference>
<dbReference type="InterPro" id="IPR036388">
    <property type="entry name" value="WH-like_DNA-bd_sf"/>
</dbReference>
<evidence type="ECO:0000313" key="10">
    <source>
        <dbReference type="Proteomes" id="UP000179258"/>
    </source>
</evidence>
<dbReference type="GO" id="GO:0006352">
    <property type="term" value="P:DNA-templated transcription initiation"/>
    <property type="evidence" value="ECO:0007669"/>
    <property type="project" value="InterPro"/>
</dbReference>
<dbReference type="NCBIfam" id="TIGR02937">
    <property type="entry name" value="sigma70-ECF"/>
    <property type="match status" value="1"/>
</dbReference>
<gene>
    <name evidence="9" type="ORF">A3D59_01360</name>
</gene>
<keyword evidence="4 6" id="KW-0238">DNA-binding</keyword>